<keyword evidence="12 14" id="KW-0472">Membrane</keyword>
<feature type="transmembrane region" description="Helical" evidence="14">
    <location>
        <begin position="51"/>
        <end position="72"/>
    </location>
</feature>
<dbReference type="eggNOG" id="COG1981">
    <property type="taxonomic scope" value="Bacteria"/>
</dbReference>
<keyword evidence="6 14" id="KW-0349">Heme</keyword>
<evidence type="ECO:0000256" key="9">
    <source>
        <dbReference type="ARBA" id="ARBA00022989"/>
    </source>
</evidence>
<comment type="subcellular location">
    <subcellularLocation>
        <location evidence="1 14">Cell membrane</location>
        <topology evidence="1 14">Multi-pass membrane protein</topology>
    </subcellularLocation>
</comment>
<dbReference type="Pfam" id="PF03653">
    <property type="entry name" value="UPF0093"/>
    <property type="match status" value="1"/>
</dbReference>
<evidence type="ECO:0000256" key="6">
    <source>
        <dbReference type="ARBA" id="ARBA00022617"/>
    </source>
</evidence>
<evidence type="ECO:0000313" key="15">
    <source>
        <dbReference type="EMBL" id="CAI26588.1"/>
    </source>
</evidence>
<dbReference type="EC" id="1.3.99.-" evidence="14"/>
<reference evidence="15 16" key="1">
    <citation type="journal article" date="2006" name="J. Bacteriol.">
        <title>Comparative genomic analysis of three strains of Ehrlichia ruminantium reveals an active process of genome size plasticity.</title>
        <authorList>
            <person name="Frutos R."/>
            <person name="Viari A."/>
            <person name="Ferraz C."/>
            <person name="Morgat A."/>
            <person name="Eychenie S."/>
            <person name="Kandassami Y."/>
            <person name="Chantal I."/>
            <person name="Bensaid A."/>
            <person name="Coissac E."/>
            <person name="Vachiery N."/>
            <person name="Demaille J."/>
            <person name="Martinez D."/>
        </authorList>
    </citation>
    <scope>NUCLEOTIDE SEQUENCE [LARGE SCALE GENOMIC DNA]</scope>
    <source>
        <strain evidence="15 16">Welgevonden</strain>
    </source>
</reference>
<evidence type="ECO:0000313" key="16">
    <source>
        <dbReference type="Proteomes" id="UP000001021"/>
    </source>
</evidence>
<evidence type="ECO:0000256" key="14">
    <source>
        <dbReference type="HAMAP-Rule" id="MF_02239"/>
    </source>
</evidence>
<name>A0A0H3M527_EHRRW</name>
<evidence type="ECO:0000256" key="12">
    <source>
        <dbReference type="ARBA" id="ARBA00023136"/>
    </source>
</evidence>
<dbReference type="GO" id="GO:0005886">
    <property type="term" value="C:plasma membrane"/>
    <property type="evidence" value="ECO:0007669"/>
    <property type="project" value="UniProtKB-SubCell"/>
</dbReference>
<evidence type="ECO:0000256" key="2">
    <source>
        <dbReference type="ARBA" id="ARBA00005073"/>
    </source>
</evidence>
<evidence type="ECO:0000256" key="3">
    <source>
        <dbReference type="ARBA" id="ARBA00006501"/>
    </source>
</evidence>
<comment type="similarity">
    <text evidence="3 14">Belongs to the HemJ family.</text>
</comment>
<accession>A0A0H3M527</accession>
<dbReference type="UniPathway" id="UPA00251">
    <property type="reaction ID" value="UER00324"/>
</dbReference>
<dbReference type="HOGENOM" id="CLU_125006_1_0_5"/>
<organism evidence="15 16">
    <name type="scientific">Ehrlichia ruminantium (strain Welgevonden)</name>
    <dbReference type="NCBI Taxonomy" id="254945"/>
    <lineage>
        <taxon>Bacteria</taxon>
        <taxon>Pseudomonadati</taxon>
        <taxon>Pseudomonadota</taxon>
        <taxon>Alphaproteobacteria</taxon>
        <taxon>Rickettsiales</taxon>
        <taxon>Anaplasmataceae</taxon>
        <taxon>Ehrlichia</taxon>
    </lineage>
</organism>
<dbReference type="InterPro" id="IPR005265">
    <property type="entry name" value="HemJ-like"/>
</dbReference>
<dbReference type="GO" id="GO:0006782">
    <property type="term" value="P:protoporphyrinogen IX biosynthetic process"/>
    <property type="evidence" value="ECO:0007669"/>
    <property type="project" value="UniProtKB-UniRule"/>
</dbReference>
<feature type="transmembrane region" description="Helical" evidence="14">
    <location>
        <begin position="93"/>
        <end position="115"/>
    </location>
</feature>
<protein>
    <recommendedName>
        <fullName evidence="4 14">Protoporphyrinogen IX oxidase</fullName>
        <shortName evidence="14">PPO</shortName>
        <ecNumber evidence="14">1.3.99.-</ecNumber>
    </recommendedName>
</protein>
<evidence type="ECO:0000256" key="10">
    <source>
        <dbReference type="ARBA" id="ARBA00023002"/>
    </source>
</evidence>
<keyword evidence="9 14" id="KW-1133">Transmembrane helix</keyword>
<evidence type="ECO:0000256" key="11">
    <source>
        <dbReference type="ARBA" id="ARBA00023004"/>
    </source>
</evidence>
<feature type="transmembrane region" description="Helical" evidence="14">
    <location>
        <begin position="20"/>
        <end position="39"/>
    </location>
</feature>
<dbReference type="AlphaFoldDB" id="A0A0H3M527"/>
<evidence type="ECO:0000256" key="5">
    <source>
        <dbReference type="ARBA" id="ARBA00022475"/>
    </source>
</evidence>
<feature type="transmembrane region" description="Helical" evidence="14">
    <location>
        <begin position="162"/>
        <end position="180"/>
    </location>
</feature>
<feature type="binding site" description="axial binding residue" evidence="14">
    <location>
        <position position="127"/>
    </location>
    <ligand>
        <name>heme</name>
        <dbReference type="ChEBI" id="CHEBI:30413"/>
    </ligand>
    <ligandPart>
        <name>Fe</name>
        <dbReference type="ChEBI" id="CHEBI:18248"/>
    </ligandPart>
</feature>
<comment type="subunit">
    <text evidence="14">Homodimer.</text>
</comment>
<comment type="pathway">
    <text evidence="2 14">Porphyrin-containing compound metabolism; protoporphyrin-IX biosynthesis; protoporphyrin-IX from protoporphyrinogen-IX: step 1/1.</text>
</comment>
<evidence type="ECO:0000256" key="8">
    <source>
        <dbReference type="ARBA" id="ARBA00022723"/>
    </source>
</evidence>
<keyword evidence="11 14" id="KW-0408">Iron</keyword>
<dbReference type="HAMAP" id="MF_02239">
    <property type="entry name" value="HemJ"/>
    <property type="match status" value="1"/>
</dbReference>
<evidence type="ECO:0000256" key="1">
    <source>
        <dbReference type="ARBA" id="ARBA00004651"/>
    </source>
</evidence>
<dbReference type="KEGG" id="erw:ERWE_CDS_00940"/>
<evidence type="ECO:0000256" key="13">
    <source>
        <dbReference type="ARBA" id="ARBA00048390"/>
    </source>
</evidence>
<evidence type="ECO:0000256" key="7">
    <source>
        <dbReference type="ARBA" id="ARBA00022692"/>
    </source>
</evidence>
<dbReference type="GO" id="GO:0070818">
    <property type="term" value="F:protoporphyrinogen oxidase activity"/>
    <property type="evidence" value="ECO:0007669"/>
    <property type="project" value="UniProtKB-UniRule"/>
</dbReference>
<comment type="cofactor">
    <cofactor evidence="14">
        <name>heme b</name>
        <dbReference type="ChEBI" id="CHEBI:60344"/>
    </cofactor>
    <text evidence="14">Binds 1 heme b (iron(II)-protoporphyrin IX) group per subunit.</text>
</comment>
<keyword evidence="5 14" id="KW-1003">Cell membrane</keyword>
<feature type="binding site" description="axial binding residue" evidence="14">
    <location>
        <position position="52"/>
    </location>
    <ligand>
        <name>heme</name>
        <dbReference type="ChEBI" id="CHEBI:30413"/>
    </ligand>
    <ligandPart>
        <name>Fe</name>
        <dbReference type="ChEBI" id="CHEBI:18248"/>
    </ligandPart>
</feature>
<comment type="function">
    <text evidence="14">Catalyzes the oxidation of protoporphyrinogen IX to protoporphyrin IX.</text>
</comment>
<evidence type="ECO:0000256" key="4">
    <source>
        <dbReference type="ARBA" id="ARBA00017504"/>
    </source>
</evidence>
<proteinExistence type="inferred from homology"/>
<dbReference type="PANTHER" id="PTHR40255">
    <property type="entry name" value="UPF0093 MEMBRANE PROTEIN SLR1790"/>
    <property type="match status" value="1"/>
</dbReference>
<keyword evidence="8 14" id="KW-0479">Metal-binding</keyword>
<keyword evidence="16" id="KW-1185">Reference proteome</keyword>
<dbReference type="EMBL" id="CR925678">
    <property type="protein sequence ID" value="CAI26588.1"/>
    <property type="molecule type" value="Genomic_DNA"/>
</dbReference>
<feature type="transmembrane region" description="Helical" evidence="14">
    <location>
        <begin position="121"/>
        <end position="141"/>
    </location>
</feature>
<gene>
    <name evidence="15" type="ordered locus">ERWE_CDS_00940</name>
</gene>
<dbReference type="GO" id="GO:0046872">
    <property type="term" value="F:metal ion binding"/>
    <property type="evidence" value="ECO:0007669"/>
    <property type="project" value="UniProtKB-KW"/>
</dbReference>
<dbReference type="Proteomes" id="UP000001021">
    <property type="component" value="Chromosome"/>
</dbReference>
<comment type="catalytic activity">
    <reaction evidence="13 14">
        <text>protoporphyrinogen IX + 3 A = protoporphyrin IX + 3 AH2</text>
        <dbReference type="Rhea" id="RHEA:62000"/>
        <dbReference type="ChEBI" id="CHEBI:13193"/>
        <dbReference type="ChEBI" id="CHEBI:17499"/>
        <dbReference type="ChEBI" id="CHEBI:57306"/>
        <dbReference type="ChEBI" id="CHEBI:57307"/>
    </reaction>
</comment>
<keyword evidence="7 14" id="KW-0812">Transmembrane</keyword>
<dbReference type="PANTHER" id="PTHR40255:SF1">
    <property type="entry name" value="PROTOPORPHYRINOGEN IX OXIDASE"/>
    <property type="match status" value="1"/>
</dbReference>
<keyword evidence="10 14" id="KW-0560">Oxidoreductase</keyword>
<sequence length="184" mass="21913">MKVKLLILQKTNYLDNKKLYLWVFLLYNFMKYLLDKVGYTMIDYEHWVEAFHIISVIMWMAGMLYLPRLYVYHAQVGHDSDSYIIFNTMEKKLLLYITTPAMVSSIIFGAILSIMTGAHHFIWFKIKLTCVILMCIIYTILYKHRKDFLIKNNTQSVLYFKFINELITLLITIIVIMVVVKPFL</sequence>